<evidence type="ECO:0000313" key="2">
    <source>
        <dbReference type="EMBL" id="PIK45161.1"/>
    </source>
</evidence>
<dbReference type="OrthoDB" id="66906at2759"/>
<feature type="region of interest" description="Disordered" evidence="1">
    <location>
        <begin position="1"/>
        <end position="63"/>
    </location>
</feature>
<evidence type="ECO:0000313" key="3">
    <source>
        <dbReference type="Proteomes" id="UP000230750"/>
    </source>
</evidence>
<dbReference type="GO" id="GO:0005783">
    <property type="term" value="C:endoplasmic reticulum"/>
    <property type="evidence" value="ECO:0007669"/>
    <property type="project" value="TreeGrafter"/>
</dbReference>
<sequence>MSRSSQSSDGLPAVGTMDTNLDLLMPRNQPSTLTENDWTKDKECAVSADDHHDDYENDPSLLINRSDNSESIIEPDDISRQNEDNVIIKEEEVLDEEAKYDEEVERVAGDLLMHEWTLQTFLIQSVLLLVVCVNCYFNSVQCDFVFDDYSAIIGNEDLRPSTPVWQIFKNDFWGTEITSLLFASVA</sequence>
<organism evidence="2 3">
    <name type="scientific">Stichopus japonicus</name>
    <name type="common">Sea cucumber</name>
    <dbReference type="NCBI Taxonomy" id="307972"/>
    <lineage>
        <taxon>Eukaryota</taxon>
        <taxon>Metazoa</taxon>
        <taxon>Echinodermata</taxon>
        <taxon>Eleutherozoa</taxon>
        <taxon>Echinozoa</taxon>
        <taxon>Holothuroidea</taxon>
        <taxon>Aspidochirotacea</taxon>
        <taxon>Aspidochirotida</taxon>
        <taxon>Stichopodidae</taxon>
        <taxon>Apostichopus</taxon>
    </lineage>
</organism>
<comment type="caution">
    <text evidence="2">The sequence shown here is derived from an EMBL/GenBank/DDBJ whole genome shotgun (WGS) entry which is preliminary data.</text>
</comment>
<dbReference type="Proteomes" id="UP000230750">
    <property type="component" value="Unassembled WGS sequence"/>
</dbReference>
<feature type="compositionally biased region" description="Basic and acidic residues" evidence="1">
    <location>
        <begin position="37"/>
        <end position="54"/>
    </location>
</feature>
<dbReference type="GO" id="GO:0035269">
    <property type="term" value="P:protein O-linked glycosylation via mannose"/>
    <property type="evidence" value="ECO:0007669"/>
    <property type="project" value="TreeGrafter"/>
</dbReference>
<reference evidence="2 3" key="1">
    <citation type="journal article" date="2017" name="PLoS Biol.">
        <title>The sea cucumber genome provides insights into morphological evolution and visceral regeneration.</title>
        <authorList>
            <person name="Zhang X."/>
            <person name="Sun L."/>
            <person name="Yuan J."/>
            <person name="Sun Y."/>
            <person name="Gao Y."/>
            <person name="Zhang L."/>
            <person name="Li S."/>
            <person name="Dai H."/>
            <person name="Hamel J.F."/>
            <person name="Liu C."/>
            <person name="Yu Y."/>
            <person name="Liu S."/>
            <person name="Lin W."/>
            <person name="Guo K."/>
            <person name="Jin S."/>
            <person name="Xu P."/>
            <person name="Storey K.B."/>
            <person name="Huan P."/>
            <person name="Zhang T."/>
            <person name="Zhou Y."/>
            <person name="Zhang J."/>
            <person name="Lin C."/>
            <person name="Li X."/>
            <person name="Xing L."/>
            <person name="Huo D."/>
            <person name="Sun M."/>
            <person name="Wang L."/>
            <person name="Mercier A."/>
            <person name="Li F."/>
            <person name="Yang H."/>
            <person name="Xiang J."/>
        </authorList>
    </citation>
    <scope>NUCLEOTIDE SEQUENCE [LARGE SCALE GENOMIC DNA]</scope>
    <source>
        <strain evidence="2">Shaxun</strain>
        <tissue evidence="2">Muscle</tissue>
    </source>
</reference>
<protein>
    <submittedName>
        <fullName evidence="2">Uncharacterized protein</fullName>
    </submittedName>
</protein>
<gene>
    <name evidence="2" type="ORF">BSL78_17978</name>
</gene>
<name>A0A2G8KAY9_STIJA</name>
<evidence type="ECO:0000256" key="1">
    <source>
        <dbReference type="SAM" id="MobiDB-lite"/>
    </source>
</evidence>
<dbReference type="STRING" id="307972.A0A2G8KAY9"/>
<dbReference type="PANTHER" id="PTHR44395:SF1">
    <property type="entry name" value="PROTEIN O-MANNOSYL-TRANSFERASE TMTC3"/>
    <property type="match status" value="1"/>
</dbReference>
<dbReference type="EMBL" id="MRZV01000730">
    <property type="protein sequence ID" value="PIK45161.1"/>
    <property type="molecule type" value="Genomic_DNA"/>
</dbReference>
<accession>A0A2G8KAY9</accession>
<dbReference type="GO" id="GO:0000030">
    <property type="term" value="F:mannosyltransferase activity"/>
    <property type="evidence" value="ECO:0007669"/>
    <property type="project" value="TreeGrafter"/>
</dbReference>
<dbReference type="AlphaFoldDB" id="A0A2G8KAY9"/>
<dbReference type="PANTHER" id="PTHR44395">
    <property type="match status" value="1"/>
</dbReference>
<proteinExistence type="predicted"/>
<keyword evidence="3" id="KW-1185">Reference proteome</keyword>